<dbReference type="HOGENOM" id="CLU_005391_1_0_1"/>
<evidence type="ECO:0000256" key="4">
    <source>
        <dbReference type="PROSITE-ProRule" id="PRU10007"/>
    </source>
</evidence>
<evidence type="ECO:0000256" key="3">
    <source>
        <dbReference type="ARBA" id="ARBA00023027"/>
    </source>
</evidence>
<dbReference type="Pfam" id="PF00171">
    <property type="entry name" value="Aldedh"/>
    <property type="match status" value="1"/>
</dbReference>
<evidence type="ECO:0000256" key="2">
    <source>
        <dbReference type="ARBA" id="ARBA00023002"/>
    </source>
</evidence>
<dbReference type="Gene3D" id="3.40.605.10">
    <property type="entry name" value="Aldehyde Dehydrogenase, Chain A, domain 1"/>
    <property type="match status" value="1"/>
</dbReference>
<dbReference type="InterPro" id="IPR016161">
    <property type="entry name" value="Ald_DH/histidinol_DH"/>
</dbReference>
<keyword evidence="2 5" id="KW-0560">Oxidoreductase</keyword>
<dbReference type="Gene3D" id="3.40.309.10">
    <property type="entry name" value="Aldehyde Dehydrogenase, Chain A, domain 2"/>
    <property type="match status" value="1"/>
</dbReference>
<feature type="active site" evidence="4">
    <location>
        <position position="255"/>
    </location>
</feature>
<dbReference type="Proteomes" id="UP000054477">
    <property type="component" value="Unassembled WGS sequence"/>
</dbReference>
<dbReference type="GO" id="GO:0016620">
    <property type="term" value="F:oxidoreductase activity, acting on the aldehyde or oxo group of donors, NAD or NADP as acceptor"/>
    <property type="evidence" value="ECO:0007669"/>
    <property type="project" value="InterPro"/>
</dbReference>
<reference evidence="7 8" key="1">
    <citation type="submission" date="2014-04" db="EMBL/GenBank/DDBJ databases">
        <authorList>
            <consortium name="DOE Joint Genome Institute"/>
            <person name="Kuo A."/>
            <person name="Kohler A."/>
            <person name="Nagy L.G."/>
            <person name="Floudas D."/>
            <person name="Copeland A."/>
            <person name="Barry K.W."/>
            <person name="Cichocki N."/>
            <person name="Veneault-Fourrey C."/>
            <person name="LaButti K."/>
            <person name="Lindquist E.A."/>
            <person name="Lipzen A."/>
            <person name="Lundell T."/>
            <person name="Morin E."/>
            <person name="Murat C."/>
            <person name="Sun H."/>
            <person name="Tunlid A."/>
            <person name="Henrissat B."/>
            <person name="Grigoriev I.V."/>
            <person name="Hibbett D.S."/>
            <person name="Martin F."/>
            <person name="Nordberg H.P."/>
            <person name="Cantor M.N."/>
            <person name="Hua S.X."/>
        </authorList>
    </citation>
    <scope>NUCLEOTIDE SEQUENCE [LARGE SCALE GENOMIC DNA]</scope>
    <source>
        <strain evidence="7 8">LaAM-08-1</strain>
    </source>
</reference>
<dbReference type="PANTHER" id="PTHR42986">
    <property type="entry name" value="BENZALDEHYDE DEHYDROGENASE YFMT"/>
    <property type="match status" value="1"/>
</dbReference>
<accession>A0A0C9XLV0</accession>
<dbReference type="InterPro" id="IPR016163">
    <property type="entry name" value="Ald_DH_C"/>
</dbReference>
<dbReference type="InterPro" id="IPR029510">
    <property type="entry name" value="Ald_DH_CS_GLU"/>
</dbReference>
<dbReference type="SUPFAM" id="SSF53720">
    <property type="entry name" value="ALDH-like"/>
    <property type="match status" value="1"/>
</dbReference>
<evidence type="ECO:0000313" key="8">
    <source>
        <dbReference type="Proteomes" id="UP000054477"/>
    </source>
</evidence>
<protein>
    <recommendedName>
        <fullName evidence="6">Aldehyde dehydrogenase domain-containing protein</fullName>
    </recommendedName>
</protein>
<evidence type="ECO:0000256" key="1">
    <source>
        <dbReference type="ARBA" id="ARBA00009986"/>
    </source>
</evidence>
<feature type="domain" description="Aldehyde dehydrogenase" evidence="6">
    <location>
        <begin position="17"/>
        <end position="468"/>
    </location>
</feature>
<keyword evidence="3" id="KW-0520">NAD</keyword>
<dbReference type="InterPro" id="IPR016162">
    <property type="entry name" value="Ald_DH_N"/>
</dbReference>
<keyword evidence="8" id="KW-1185">Reference proteome</keyword>
<comment type="similarity">
    <text evidence="1 5">Belongs to the aldehyde dehydrogenase family.</text>
</comment>
<gene>
    <name evidence="7" type="ORF">K443DRAFT_674584</name>
</gene>
<name>A0A0C9XLV0_9AGAR</name>
<dbReference type="EMBL" id="KN838555">
    <property type="protein sequence ID" value="KIK06011.1"/>
    <property type="molecule type" value="Genomic_DNA"/>
</dbReference>
<dbReference type="STRING" id="1095629.A0A0C9XLV0"/>
<sequence>MAPFTSLYIDGDTVQASNGESFEVRNPYSGQVVGTAASASNVDCKAAIEAAGRAFKNWEHSSPNTRRDIFLKAADLLASDKYKSKITEAIKEETAGSDHWGAFNRTMAINFLRTQAGLVDHLKGEIFPSGFVPGAQVISQRRAMGVIFSIAPWNAPVALTMRAVAVPLLCGNTVVLKSSEYSPRSQALVVELFQEAGLPAGVLNFISISRENAPALTAEIIAHPLVRNINFTGSDRVGRIIAIEAAKHLKPCVLELGGKSPTIVLDDANVAEAAKAITFGAMVHSGQVCMSTERVIVQRGISEKLIAAVRVLCEDLKSGDVSNDSSVKLGALFAESSAEGVLKMIQEAQADGAEVVLGDLKREGAVLQPHLVKGLKPGMRLWARESFGPVTAFAIADSVDEAVKLANSSDYSLSASLWTSDVYTGQAIASQVRAGCANINGPTIHTEPTDGLLGLGGSSGYGRFHFENFTDKRVIVMHPLGRKYPLVDF</sequence>
<proteinExistence type="inferred from homology"/>
<dbReference type="OrthoDB" id="310895at2759"/>
<organism evidence="7 8">
    <name type="scientific">Laccaria amethystina LaAM-08-1</name>
    <dbReference type="NCBI Taxonomy" id="1095629"/>
    <lineage>
        <taxon>Eukaryota</taxon>
        <taxon>Fungi</taxon>
        <taxon>Dikarya</taxon>
        <taxon>Basidiomycota</taxon>
        <taxon>Agaricomycotina</taxon>
        <taxon>Agaricomycetes</taxon>
        <taxon>Agaricomycetidae</taxon>
        <taxon>Agaricales</taxon>
        <taxon>Agaricineae</taxon>
        <taxon>Hydnangiaceae</taxon>
        <taxon>Laccaria</taxon>
    </lineage>
</organism>
<dbReference type="PROSITE" id="PS00687">
    <property type="entry name" value="ALDEHYDE_DEHYDR_GLU"/>
    <property type="match status" value="1"/>
</dbReference>
<evidence type="ECO:0000259" key="6">
    <source>
        <dbReference type="Pfam" id="PF00171"/>
    </source>
</evidence>
<evidence type="ECO:0000313" key="7">
    <source>
        <dbReference type="EMBL" id="KIK06011.1"/>
    </source>
</evidence>
<reference evidence="8" key="2">
    <citation type="submission" date="2015-01" db="EMBL/GenBank/DDBJ databases">
        <title>Evolutionary Origins and Diversification of the Mycorrhizal Mutualists.</title>
        <authorList>
            <consortium name="DOE Joint Genome Institute"/>
            <consortium name="Mycorrhizal Genomics Consortium"/>
            <person name="Kohler A."/>
            <person name="Kuo A."/>
            <person name="Nagy L.G."/>
            <person name="Floudas D."/>
            <person name="Copeland A."/>
            <person name="Barry K.W."/>
            <person name="Cichocki N."/>
            <person name="Veneault-Fourrey C."/>
            <person name="LaButti K."/>
            <person name="Lindquist E.A."/>
            <person name="Lipzen A."/>
            <person name="Lundell T."/>
            <person name="Morin E."/>
            <person name="Murat C."/>
            <person name="Riley R."/>
            <person name="Ohm R."/>
            <person name="Sun H."/>
            <person name="Tunlid A."/>
            <person name="Henrissat B."/>
            <person name="Grigoriev I.V."/>
            <person name="Hibbett D.S."/>
            <person name="Martin F."/>
        </authorList>
    </citation>
    <scope>NUCLEOTIDE SEQUENCE [LARGE SCALE GENOMIC DNA]</scope>
    <source>
        <strain evidence="8">LaAM-08-1</strain>
    </source>
</reference>
<dbReference type="AlphaFoldDB" id="A0A0C9XLV0"/>
<dbReference type="PANTHER" id="PTHR42986:SF1">
    <property type="entry name" value="BENZALDEHYDE DEHYDROGENASE YFMT"/>
    <property type="match status" value="1"/>
</dbReference>
<dbReference type="InterPro" id="IPR015590">
    <property type="entry name" value="Aldehyde_DH_dom"/>
</dbReference>
<evidence type="ECO:0000256" key="5">
    <source>
        <dbReference type="RuleBase" id="RU003345"/>
    </source>
</evidence>